<reference evidence="2 3" key="1">
    <citation type="journal article" date="2009" name="Nature">
        <title>The Sorghum bicolor genome and the diversification of grasses.</title>
        <authorList>
            <person name="Paterson A.H."/>
            <person name="Bowers J.E."/>
            <person name="Bruggmann R."/>
            <person name="Dubchak I."/>
            <person name="Grimwood J."/>
            <person name="Gundlach H."/>
            <person name="Haberer G."/>
            <person name="Hellsten U."/>
            <person name="Mitros T."/>
            <person name="Poliakov A."/>
            <person name="Schmutz J."/>
            <person name="Spannagl M."/>
            <person name="Tang H."/>
            <person name="Wang X."/>
            <person name="Wicker T."/>
            <person name="Bharti A.K."/>
            <person name="Chapman J."/>
            <person name="Feltus F.A."/>
            <person name="Gowik U."/>
            <person name="Grigoriev I.V."/>
            <person name="Lyons E."/>
            <person name="Maher C.A."/>
            <person name="Martis M."/>
            <person name="Narechania A."/>
            <person name="Otillar R.P."/>
            <person name="Penning B.W."/>
            <person name="Salamov A.A."/>
            <person name="Wang Y."/>
            <person name="Zhang L."/>
            <person name="Carpita N.C."/>
            <person name="Freeling M."/>
            <person name="Gingle A.R."/>
            <person name="Hash C.T."/>
            <person name="Keller B."/>
            <person name="Klein P."/>
            <person name="Kresovich S."/>
            <person name="McCann M.C."/>
            <person name="Ming R."/>
            <person name="Peterson D.G."/>
            <person name="Mehboob-ur-Rahman"/>
            <person name="Ware D."/>
            <person name="Westhoff P."/>
            <person name="Mayer K.F."/>
            <person name="Messing J."/>
            <person name="Rokhsar D.S."/>
        </authorList>
    </citation>
    <scope>NUCLEOTIDE SEQUENCE [LARGE SCALE GENOMIC DNA]</scope>
    <source>
        <strain evidence="3">cv. BTx623</strain>
    </source>
</reference>
<evidence type="ECO:0000313" key="3">
    <source>
        <dbReference type="Proteomes" id="UP000000768"/>
    </source>
</evidence>
<evidence type="ECO:0000256" key="1">
    <source>
        <dbReference type="SAM" id="MobiDB-lite"/>
    </source>
</evidence>
<evidence type="ECO:0000313" key="2">
    <source>
        <dbReference type="EMBL" id="OQU82443.1"/>
    </source>
</evidence>
<keyword evidence="3" id="KW-1185">Reference proteome</keyword>
<organism evidence="2 3">
    <name type="scientific">Sorghum bicolor</name>
    <name type="common">Sorghum</name>
    <name type="synonym">Sorghum vulgare</name>
    <dbReference type="NCBI Taxonomy" id="4558"/>
    <lineage>
        <taxon>Eukaryota</taxon>
        <taxon>Viridiplantae</taxon>
        <taxon>Streptophyta</taxon>
        <taxon>Embryophyta</taxon>
        <taxon>Tracheophyta</taxon>
        <taxon>Spermatophyta</taxon>
        <taxon>Magnoliopsida</taxon>
        <taxon>Liliopsida</taxon>
        <taxon>Poales</taxon>
        <taxon>Poaceae</taxon>
        <taxon>PACMAD clade</taxon>
        <taxon>Panicoideae</taxon>
        <taxon>Andropogonodae</taxon>
        <taxon>Andropogoneae</taxon>
        <taxon>Sorghinae</taxon>
        <taxon>Sorghum</taxon>
    </lineage>
</organism>
<dbReference type="Proteomes" id="UP000000768">
    <property type="component" value="Chromosome 6"/>
</dbReference>
<dbReference type="EMBL" id="CM000765">
    <property type="protein sequence ID" value="OQU82443.1"/>
    <property type="molecule type" value="Genomic_DNA"/>
</dbReference>
<feature type="region of interest" description="Disordered" evidence="1">
    <location>
        <begin position="1"/>
        <end position="25"/>
    </location>
</feature>
<proteinExistence type="predicted"/>
<protein>
    <submittedName>
        <fullName evidence="2">Uncharacterized protein</fullName>
    </submittedName>
</protein>
<dbReference type="AlphaFoldDB" id="A0A1Z5RF96"/>
<dbReference type="Gramene" id="OQU82443">
    <property type="protein sequence ID" value="OQU82443"/>
    <property type="gene ID" value="SORBI_3006G240650"/>
</dbReference>
<gene>
    <name evidence="2" type="ORF">SORBI_3006G240650</name>
</gene>
<feature type="compositionally biased region" description="Polar residues" evidence="1">
    <location>
        <begin position="1"/>
        <end position="10"/>
    </location>
</feature>
<accession>A0A1Z5RF96</accession>
<name>A0A1Z5RF96_SORBI</name>
<sequence>MEQVIQTEFSGNGKRIRSSCRQLDSREGGNRLQLLLSQSQERRGDGGAGAGAQGKALLLPQACSKSHVVAQPRCRTAGARAGIRRLPAPSGPSLIRSSPEAEECFAHSDF</sequence>
<dbReference type="InParanoid" id="A0A1Z5RF96"/>
<reference evidence="3" key="2">
    <citation type="journal article" date="2018" name="Plant J.">
        <title>The Sorghum bicolor reference genome: improved assembly, gene annotations, a transcriptome atlas, and signatures of genome organization.</title>
        <authorList>
            <person name="McCormick R.F."/>
            <person name="Truong S.K."/>
            <person name="Sreedasyam A."/>
            <person name="Jenkins J."/>
            <person name="Shu S."/>
            <person name="Sims D."/>
            <person name="Kennedy M."/>
            <person name="Amirebrahimi M."/>
            <person name="Weers B.D."/>
            <person name="McKinley B."/>
            <person name="Mattison A."/>
            <person name="Morishige D.T."/>
            <person name="Grimwood J."/>
            <person name="Schmutz J."/>
            <person name="Mullet J.E."/>
        </authorList>
    </citation>
    <scope>NUCLEOTIDE SEQUENCE [LARGE SCALE GENOMIC DNA]</scope>
    <source>
        <strain evidence="3">cv. BTx623</strain>
    </source>
</reference>